<feature type="transmembrane region" description="Helical" evidence="5">
    <location>
        <begin position="147"/>
        <end position="167"/>
    </location>
</feature>
<keyword evidence="5" id="KW-0472">Membrane</keyword>
<dbReference type="EMBL" id="QUNG01000002">
    <property type="protein sequence ID" value="REG85724.1"/>
    <property type="molecule type" value="Genomic_DNA"/>
</dbReference>
<keyword evidence="5" id="KW-0812">Transmembrane</keyword>
<dbReference type="RefSeq" id="WP_115896506.1">
    <property type="nucleotide sequence ID" value="NZ_QUNG01000002.1"/>
</dbReference>
<dbReference type="SUPFAM" id="SSF58104">
    <property type="entry name" value="Methyl-accepting chemotaxis protein (MCP) signaling domain"/>
    <property type="match status" value="1"/>
</dbReference>
<accession>A0A3E0DRT7</accession>
<dbReference type="InterPro" id="IPR004089">
    <property type="entry name" value="MCPsignal_dom"/>
</dbReference>
<dbReference type="Pfam" id="PF00015">
    <property type="entry name" value="MCPsignal"/>
    <property type="match status" value="1"/>
</dbReference>
<dbReference type="AlphaFoldDB" id="A0A3E0DRT7"/>
<dbReference type="InterPro" id="IPR004090">
    <property type="entry name" value="Chemotax_Me-accpt_rcpt"/>
</dbReference>
<name>A0A3E0DRT7_9GAMM</name>
<dbReference type="PRINTS" id="PR00260">
    <property type="entry name" value="CHEMTRNSDUCR"/>
</dbReference>
<dbReference type="PANTHER" id="PTHR32089">
    <property type="entry name" value="METHYL-ACCEPTING CHEMOTAXIS PROTEIN MCPB"/>
    <property type="match status" value="1"/>
</dbReference>
<evidence type="ECO:0000256" key="1">
    <source>
        <dbReference type="ARBA" id="ARBA00004370"/>
    </source>
</evidence>
<dbReference type="Proteomes" id="UP000256542">
    <property type="component" value="Unassembled WGS sequence"/>
</dbReference>
<dbReference type="SMART" id="SM00283">
    <property type="entry name" value="MA"/>
    <property type="match status" value="1"/>
</dbReference>
<gene>
    <name evidence="7" type="ORF">DFP81_102257</name>
</gene>
<protein>
    <submittedName>
        <fullName evidence="7">Methyl-accepting chemotaxis sensory transducer</fullName>
    </submittedName>
</protein>
<evidence type="ECO:0000313" key="8">
    <source>
        <dbReference type="Proteomes" id="UP000256542"/>
    </source>
</evidence>
<evidence type="ECO:0000256" key="2">
    <source>
        <dbReference type="ARBA" id="ARBA00023224"/>
    </source>
</evidence>
<dbReference type="PROSITE" id="PS50111">
    <property type="entry name" value="CHEMOTAXIS_TRANSDUC_2"/>
    <property type="match status" value="1"/>
</dbReference>
<evidence type="ECO:0000256" key="3">
    <source>
        <dbReference type="ARBA" id="ARBA00029447"/>
    </source>
</evidence>
<feature type="transmembrane region" description="Helical" evidence="5">
    <location>
        <begin position="36"/>
        <end position="54"/>
    </location>
</feature>
<evidence type="ECO:0000313" key="7">
    <source>
        <dbReference type="EMBL" id="REG85724.1"/>
    </source>
</evidence>
<keyword evidence="5" id="KW-1133">Transmembrane helix</keyword>
<dbReference type="GO" id="GO:0004888">
    <property type="term" value="F:transmembrane signaling receptor activity"/>
    <property type="evidence" value="ECO:0007669"/>
    <property type="project" value="InterPro"/>
</dbReference>
<feature type="transmembrane region" description="Helical" evidence="5">
    <location>
        <begin position="61"/>
        <end position="79"/>
    </location>
</feature>
<keyword evidence="8" id="KW-1185">Reference proteome</keyword>
<dbReference type="PANTHER" id="PTHR32089:SF112">
    <property type="entry name" value="LYSOZYME-LIKE PROTEIN-RELATED"/>
    <property type="match status" value="1"/>
</dbReference>
<proteinExistence type="inferred from homology"/>
<comment type="similarity">
    <text evidence="3">Belongs to the methyl-accepting chemotaxis (MCP) protein family.</text>
</comment>
<sequence>MVASEKSAKNDLFVYRFLLVQIPILLVSGLVGSQLLLFTFISALLLFVLTQCLYSFYKGKTAFSIGSGILAMLTSSALIQSQLGMVEMHFHIFAAMAVFLIYQSWKPIIAALATTAIYHVSFMFIQMSGASVYDMPIMVFAGSHNTWVMIVHCVFASSEAFILIYMAHLMKKESLSNINIANAIETISDNNDLSVRLTNPVSHAEITLNQLLDKMVSLFNDYQRIAHELVHNSKQIQQISEGVKEHVVIGNKRSEFISSSSNDTAQAMTSIAESSTQSAQLINELEKGILGDSQKTREIREDMQLLSQNSASISAALTSLHSDVEAINTLLDSIRSISEQTNLLALNAAIEAARAGETGRGFAVVADEVRSLAIRSSHSTDDIEKVLANLNSSVNTALTSMASGREQTAISVEHVDKISNALLERAQVVHNAVLSSQSIAEHSVQQEQTASRVNEEVLANAQSMQSLTKLMSKLQQSSSDINTITTEYEAKANLFKTR</sequence>
<reference evidence="7 8" key="1">
    <citation type="submission" date="2018-08" db="EMBL/GenBank/DDBJ databases">
        <title>Genomic Encyclopedia of Type Strains, Phase III (KMG-III): the genomes of soil and plant-associated and newly described type strains.</title>
        <authorList>
            <person name="Whitman W."/>
        </authorList>
    </citation>
    <scope>NUCLEOTIDE SEQUENCE [LARGE SCALE GENOMIC DNA]</scope>
    <source>
        <strain evidence="7 8">CECT 7375</strain>
    </source>
</reference>
<evidence type="ECO:0000256" key="5">
    <source>
        <dbReference type="SAM" id="Phobius"/>
    </source>
</evidence>
<keyword evidence="2 4" id="KW-0807">Transducer</keyword>
<feature type="transmembrane region" description="Helical" evidence="5">
    <location>
        <begin position="109"/>
        <end position="127"/>
    </location>
</feature>
<feature type="transmembrane region" description="Helical" evidence="5">
    <location>
        <begin position="85"/>
        <end position="102"/>
    </location>
</feature>
<comment type="caution">
    <text evidence="7">The sequence shown here is derived from an EMBL/GenBank/DDBJ whole genome shotgun (WGS) entry which is preliminary data.</text>
</comment>
<evidence type="ECO:0000259" key="6">
    <source>
        <dbReference type="PROSITE" id="PS50111"/>
    </source>
</evidence>
<evidence type="ECO:0000256" key="4">
    <source>
        <dbReference type="PROSITE-ProRule" id="PRU00284"/>
    </source>
</evidence>
<feature type="transmembrane region" description="Helical" evidence="5">
    <location>
        <begin position="12"/>
        <end position="30"/>
    </location>
</feature>
<dbReference type="GO" id="GO:0006935">
    <property type="term" value="P:chemotaxis"/>
    <property type="evidence" value="ECO:0007669"/>
    <property type="project" value="InterPro"/>
</dbReference>
<dbReference type="Gene3D" id="1.10.287.950">
    <property type="entry name" value="Methyl-accepting chemotaxis protein"/>
    <property type="match status" value="1"/>
</dbReference>
<organism evidence="7 8">
    <name type="scientific">Marinomonas pollencensis</name>
    <dbReference type="NCBI Taxonomy" id="491954"/>
    <lineage>
        <taxon>Bacteria</taxon>
        <taxon>Pseudomonadati</taxon>
        <taxon>Pseudomonadota</taxon>
        <taxon>Gammaproteobacteria</taxon>
        <taxon>Oceanospirillales</taxon>
        <taxon>Oceanospirillaceae</taxon>
        <taxon>Marinomonas</taxon>
    </lineage>
</organism>
<feature type="domain" description="Methyl-accepting transducer" evidence="6">
    <location>
        <begin position="232"/>
        <end position="461"/>
    </location>
</feature>
<dbReference type="GO" id="GO:0007165">
    <property type="term" value="P:signal transduction"/>
    <property type="evidence" value="ECO:0007669"/>
    <property type="project" value="UniProtKB-KW"/>
</dbReference>
<comment type="subcellular location">
    <subcellularLocation>
        <location evidence="1">Membrane</location>
    </subcellularLocation>
</comment>
<dbReference type="GO" id="GO:0016020">
    <property type="term" value="C:membrane"/>
    <property type="evidence" value="ECO:0007669"/>
    <property type="project" value="UniProtKB-SubCell"/>
</dbReference>